<dbReference type="Pfam" id="PF00903">
    <property type="entry name" value="Glyoxalase"/>
    <property type="match status" value="1"/>
</dbReference>
<dbReference type="OrthoDB" id="4548523at2"/>
<dbReference type="EMBL" id="PDUD01000028">
    <property type="protein sequence ID" value="PHN03959.1"/>
    <property type="molecule type" value="Genomic_DNA"/>
</dbReference>
<sequence length="124" mass="13786">METPMLGLRTVIYKVPDMEAAKSWYNQAFQTVPYFDQPFYIGYSIGGYELGLQPESVPAGAKGENVSTYWGVNDVETEYRRLLALGATSFEKPENVGGPIVVATVRDPWGNLIGLIYNPEFKAL</sequence>
<keyword evidence="2" id="KW-0223">Dioxygenase</keyword>
<reference evidence="2 3" key="1">
    <citation type="submission" date="2017-10" db="EMBL/GenBank/DDBJ databases">
        <title>The draft genome sequence of Lewinella nigricans NBRC 102662.</title>
        <authorList>
            <person name="Wang K."/>
        </authorList>
    </citation>
    <scope>NUCLEOTIDE SEQUENCE [LARGE SCALE GENOMIC DNA]</scope>
    <source>
        <strain evidence="2 3">NBRC 102662</strain>
    </source>
</reference>
<dbReference type="CDD" id="cd06587">
    <property type="entry name" value="VOC"/>
    <property type="match status" value="1"/>
</dbReference>
<dbReference type="InterPro" id="IPR037523">
    <property type="entry name" value="VOC_core"/>
</dbReference>
<evidence type="ECO:0000259" key="1">
    <source>
        <dbReference type="PROSITE" id="PS51819"/>
    </source>
</evidence>
<dbReference type="GO" id="GO:0051213">
    <property type="term" value="F:dioxygenase activity"/>
    <property type="evidence" value="ECO:0007669"/>
    <property type="project" value="UniProtKB-KW"/>
</dbReference>
<dbReference type="PROSITE" id="PS51819">
    <property type="entry name" value="VOC"/>
    <property type="match status" value="1"/>
</dbReference>
<dbReference type="Proteomes" id="UP000223913">
    <property type="component" value="Unassembled WGS sequence"/>
</dbReference>
<protein>
    <submittedName>
        <fullName evidence="2">Glyoxalase/bleomycin resistance/extradiol dioxygenase family protein</fullName>
    </submittedName>
</protein>
<comment type="caution">
    <text evidence="2">The sequence shown here is derived from an EMBL/GenBank/DDBJ whole genome shotgun (WGS) entry which is preliminary data.</text>
</comment>
<dbReference type="SUPFAM" id="SSF54593">
    <property type="entry name" value="Glyoxalase/Bleomycin resistance protein/Dihydroxybiphenyl dioxygenase"/>
    <property type="match status" value="1"/>
</dbReference>
<keyword evidence="2" id="KW-0560">Oxidoreductase</keyword>
<gene>
    <name evidence="2" type="ORF">CRP01_24110</name>
</gene>
<accession>A0A2D0N747</accession>
<evidence type="ECO:0000313" key="2">
    <source>
        <dbReference type="EMBL" id="PHN03959.1"/>
    </source>
</evidence>
<dbReference type="InterPro" id="IPR029068">
    <property type="entry name" value="Glyas_Bleomycin-R_OHBP_Dase"/>
</dbReference>
<proteinExistence type="predicted"/>
<name>A0A2D0N747_FLAN2</name>
<organism evidence="2 3">
    <name type="scientific">Flavilitoribacter nigricans (strain ATCC 23147 / DSM 23189 / NBRC 102662 / NCIMB 1420 / SS-2)</name>
    <name type="common">Lewinella nigricans</name>
    <dbReference type="NCBI Taxonomy" id="1122177"/>
    <lineage>
        <taxon>Bacteria</taxon>
        <taxon>Pseudomonadati</taxon>
        <taxon>Bacteroidota</taxon>
        <taxon>Saprospiria</taxon>
        <taxon>Saprospirales</taxon>
        <taxon>Lewinellaceae</taxon>
        <taxon>Flavilitoribacter</taxon>
    </lineage>
</organism>
<feature type="domain" description="VOC" evidence="1">
    <location>
        <begin position="7"/>
        <end position="118"/>
    </location>
</feature>
<dbReference type="AlphaFoldDB" id="A0A2D0N747"/>
<dbReference type="InterPro" id="IPR004360">
    <property type="entry name" value="Glyas_Fos-R_dOase_dom"/>
</dbReference>
<dbReference type="Gene3D" id="3.10.180.10">
    <property type="entry name" value="2,3-Dihydroxybiphenyl 1,2-Dioxygenase, domain 1"/>
    <property type="match status" value="1"/>
</dbReference>
<evidence type="ECO:0000313" key="3">
    <source>
        <dbReference type="Proteomes" id="UP000223913"/>
    </source>
</evidence>
<keyword evidence="3" id="KW-1185">Reference proteome</keyword>
<dbReference type="RefSeq" id="WP_099152672.1">
    <property type="nucleotide sequence ID" value="NZ_PDUD01000028.1"/>
</dbReference>